<feature type="non-terminal residue" evidence="1">
    <location>
        <position position="1"/>
    </location>
</feature>
<protein>
    <submittedName>
        <fullName evidence="1">Uncharacterized protein</fullName>
    </submittedName>
</protein>
<gene>
    <name evidence="1" type="ORF">PFISCL1PPCAC_5057</name>
</gene>
<accession>A0AAV5V2F5</accession>
<keyword evidence="2" id="KW-1185">Reference proteome</keyword>
<dbReference type="Proteomes" id="UP001432322">
    <property type="component" value="Unassembled WGS sequence"/>
</dbReference>
<sequence>VLPFIKKHLPYTWALVEKKWAPIKTELEKMTKETRAYLHGIEELILEVIVKLSQNVDENLDVFTNAALREGSALVKKAAVMYQELPETNKIELEIYSCIRTLTRVFVETGIYDQYQSIFDEYMNEK</sequence>
<evidence type="ECO:0000313" key="2">
    <source>
        <dbReference type="Proteomes" id="UP001432322"/>
    </source>
</evidence>
<comment type="caution">
    <text evidence="1">The sequence shown here is derived from an EMBL/GenBank/DDBJ whole genome shotgun (WGS) entry which is preliminary data.</text>
</comment>
<organism evidence="1 2">
    <name type="scientific">Pristionchus fissidentatus</name>
    <dbReference type="NCBI Taxonomy" id="1538716"/>
    <lineage>
        <taxon>Eukaryota</taxon>
        <taxon>Metazoa</taxon>
        <taxon>Ecdysozoa</taxon>
        <taxon>Nematoda</taxon>
        <taxon>Chromadorea</taxon>
        <taxon>Rhabditida</taxon>
        <taxon>Rhabditina</taxon>
        <taxon>Diplogasteromorpha</taxon>
        <taxon>Diplogasteroidea</taxon>
        <taxon>Neodiplogasteridae</taxon>
        <taxon>Pristionchus</taxon>
    </lineage>
</organism>
<name>A0AAV5V2F5_9BILA</name>
<evidence type="ECO:0000313" key="1">
    <source>
        <dbReference type="EMBL" id="GMT13760.1"/>
    </source>
</evidence>
<dbReference type="AlphaFoldDB" id="A0AAV5V2F5"/>
<dbReference type="EMBL" id="BTSY01000002">
    <property type="protein sequence ID" value="GMT13760.1"/>
    <property type="molecule type" value="Genomic_DNA"/>
</dbReference>
<reference evidence="1" key="1">
    <citation type="submission" date="2023-10" db="EMBL/GenBank/DDBJ databases">
        <title>Genome assembly of Pristionchus species.</title>
        <authorList>
            <person name="Yoshida K."/>
            <person name="Sommer R.J."/>
        </authorList>
    </citation>
    <scope>NUCLEOTIDE SEQUENCE</scope>
    <source>
        <strain evidence="1">RS5133</strain>
    </source>
</reference>
<proteinExistence type="predicted"/>